<evidence type="ECO:0000256" key="1">
    <source>
        <dbReference type="SAM" id="MobiDB-lite"/>
    </source>
</evidence>
<feature type="region of interest" description="Disordered" evidence="1">
    <location>
        <begin position="210"/>
        <end position="250"/>
    </location>
</feature>
<protein>
    <recommendedName>
        <fullName evidence="3">Retrotransposon gag domain-containing protein</fullName>
    </recommendedName>
</protein>
<accession>A0A8D9BWK4</accession>
<proteinExistence type="predicted"/>
<name>A0A8D9BWK4_9HEMI</name>
<evidence type="ECO:0008006" key="3">
    <source>
        <dbReference type="Google" id="ProtNLM"/>
    </source>
</evidence>
<sequence length="295" mass="33306">MALSEAQFQSFLSMVKDSLKVQPAPTASVNVVSNFENFQESLETFQQYVERFENFCVIKGITDVKIKKRMFLNAIGPCLYEKSKCLVAPKTLEDASFDEIAKALQESISPSTNKLVSQHRLLSRIQQHNESITSFVSDLQKLIVGCKFDCDCGKSVSDLLLRAQFIRGIKDNSIREQLLQEDLTFQKVVSKALVLETSKLNANEVCQAAPSASSGPFHSTHHVSRSRYHSNTRSRSMSRNRSTSRNRSSGSYLNYRELGIDDLCIRCGKNNHTKVSGMPQTRPCFKSVYHYLVKE</sequence>
<feature type="compositionally biased region" description="Basic residues" evidence="1">
    <location>
        <begin position="219"/>
        <end position="244"/>
    </location>
</feature>
<reference evidence="2" key="1">
    <citation type="submission" date="2021-05" db="EMBL/GenBank/DDBJ databases">
        <authorList>
            <person name="Alioto T."/>
            <person name="Alioto T."/>
            <person name="Gomez Garrido J."/>
        </authorList>
    </citation>
    <scope>NUCLEOTIDE SEQUENCE</scope>
</reference>
<dbReference type="AlphaFoldDB" id="A0A8D9BWK4"/>
<dbReference type="PANTHER" id="PTHR33198">
    <property type="entry name" value="ANK_REP_REGION DOMAIN-CONTAINING PROTEIN-RELATED"/>
    <property type="match status" value="1"/>
</dbReference>
<dbReference type="PANTHER" id="PTHR33198:SF19">
    <property type="entry name" value="CCHC-TYPE DOMAIN-CONTAINING PROTEIN"/>
    <property type="match status" value="1"/>
</dbReference>
<dbReference type="EMBL" id="HBUF01676592">
    <property type="protein sequence ID" value="CAG6791521.1"/>
    <property type="molecule type" value="Transcribed_RNA"/>
</dbReference>
<evidence type="ECO:0000313" key="2">
    <source>
        <dbReference type="EMBL" id="CAG6791521.1"/>
    </source>
</evidence>
<organism evidence="2">
    <name type="scientific">Cacopsylla melanoneura</name>
    <dbReference type="NCBI Taxonomy" id="428564"/>
    <lineage>
        <taxon>Eukaryota</taxon>
        <taxon>Metazoa</taxon>
        <taxon>Ecdysozoa</taxon>
        <taxon>Arthropoda</taxon>
        <taxon>Hexapoda</taxon>
        <taxon>Insecta</taxon>
        <taxon>Pterygota</taxon>
        <taxon>Neoptera</taxon>
        <taxon>Paraneoptera</taxon>
        <taxon>Hemiptera</taxon>
        <taxon>Sternorrhyncha</taxon>
        <taxon>Psylloidea</taxon>
        <taxon>Psyllidae</taxon>
        <taxon>Psyllinae</taxon>
        <taxon>Cacopsylla</taxon>
    </lineage>
</organism>